<organism evidence="9 10">
    <name type="scientific">Burkholderia aenigmatica</name>
    <dbReference type="NCBI Taxonomy" id="2015348"/>
    <lineage>
        <taxon>Bacteria</taxon>
        <taxon>Pseudomonadati</taxon>
        <taxon>Pseudomonadota</taxon>
        <taxon>Betaproteobacteria</taxon>
        <taxon>Burkholderiales</taxon>
        <taxon>Burkholderiaceae</taxon>
        <taxon>Burkholderia</taxon>
        <taxon>Burkholderia cepacia complex</taxon>
    </lineage>
</organism>
<dbReference type="GO" id="GO:0000155">
    <property type="term" value="F:phosphorelay sensor kinase activity"/>
    <property type="evidence" value="ECO:0007669"/>
    <property type="project" value="InterPro"/>
</dbReference>
<feature type="modified residue" description="4-aspartylphosphate" evidence="6">
    <location>
        <position position="359"/>
    </location>
</feature>
<keyword evidence="4" id="KW-0808">Transferase</keyword>
<gene>
    <name evidence="9" type="ORF">BLA3211_01113</name>
</gene>
<dbReference type="InterPro" id="IPR036641">
    <property type="entry name" value="HPT_dom_sf"/>
</dbReference>
<dbReference type="CDD" id="cd17546">
    <property type="entry name" value="REC_hyHK_CKI1_RcsC-like"/>
    <property type="match status" value="1"/>
</dbReference>
<dbReference type="PANTHER" id="PTHR43047">
    <property type="entry name" value="TWO-COMPONENT HISTIDINE PROTEIN KINASE"/>
    <property type="match status" value="1"/>
</dbReference>
<dbReference type="EMBL" id="CABWIL020000003">
    <property type="protein sequence ID" value="CAB3961372.1"/>
    <property type="molecule type" value="Genomic_DNA"/>
</dbReference>
<dbReference type="SUPFAM" id="SSF55874">
    <property type="entry name" value="ATPase domain of HSP90 chaperone/DNA topoisomerase II/histidine kinase"/>
    <property type="match status" value="1"/>
</dbReference>
<dbReference type="PRINTS" id="PR00344">
    <property type="entry name" value="BCTRLSENSOR"/>
</dbReference>
<dbReference type="Pfam" id="PF00512">
    <property type="entry name" value="HisKA"/>
    <property type="match status" value="1"/>
</dbReference>
<sequence>MVLWSVFASCVCSALAGVAVWACMRRERLRLEAALRASNDALALAGHELRTPLAAMLALVDVVHREAPAHERRGLLALVHETGLRLMRLLDDILVHARVDAGQLPIAPSAVDPRALLDDVSALFSARAAAKGLRLRVQVAGAVPAWVTMDGERVRQIVSNLVGNAIAFTAHGAVWLRADVVVQARDGVVLEIVVEDTGPGIPDALKPGLFTPFVTHAGTQRDGGAGSGLGLAISRKLARALGGDLRLLDTHRVGAAFALTLRCPVAAQARAGAVYRASATPSDSGAAVAAADSQHDSGGAEVPPRPLCVLIVDDREVNRIALAQQLSRLGHRAIERHDGRAALDLLETGAMPIDVVLTDCRMPGMDGFALAAALRDHRNPRLARMPVIGVSADADIDASGWAGAGMVACLRRPVTPGDLRDVLDGLDGLDPRVSHDAGDARGFDATALDYATLFDAFGAAGDGSADARNVLAACRASLDADCAVLSSALHAGDQQALQAWSHAARGTYALFGQPHIDRLLDRFHAALMSGSATAIGNVGAEVLKMTDHLLTHVGERARAAGARRH</sequence>
<evidence type="ECO:0000256" key="2">
    <source>
        <dbReference type="ARBA" id="ARBA00012438"/>
    </source>
</evidence>
<dbReference type="InterPro" id="IPR003594">
    <property type="entry name" value="HATPase_dom"/>
</dbReference>
<dbReference type="Pfam" id="PF00072">
    <property type="entry name" value="Response_reg"/>
    <property type="match status" value="1"/>
</dbReference>
<evidence type="ECO:0000256" key="5">
    <source>
        <dbReference type="ARBA" id="ARBA00022777"/>
    </source>
</evidence>
<dbReference type="Proteomes" id="UP000494301">
    <property type="component" value="Unassembled WGS sequence"/>
</dbReference>
<dbReference type="EC" id="2.7.13.3" evidence="2"/>
<dbReference type="InterPro" id="IPR004358">
    <property type="entry name" value="Sig_transdc_His_kin-like_C"/>
</dbReference>
<evidence type="ECO:0000313" key="10">
    <source>
        <dbReference type="Proteomes" id="UP000494301"/>
    </source>
</evidence>
<dbReference type="Gene3D" id="1.10.287.130">
    <property type="match status" value="1"/>
</dbReference>
<keyword evidence="5" id="KW-0418">Kinase</keyword>
<dbReference type="InterPro" id="IPR036890">
    <property type="entry name" value="HATPase_C_sf"/>
</dbReference>
<proteinExistence type="predicted"/>
<reference evidence="9 10" key="1">
    <citation type="submission" date="2020-04" db="EMBL/GenBank/DDBJ databases">
        <authorList>
            <person name="Depoorter E."/>
        </authorList>
    </citation>
    <scope>NUCLEOTIDE SEQUENCE [LARGE SCALE GENOMIC DNA]</scope>
    <source>
        <strain evidence="9 10">BCC0217</strain>
    </source>
</reference>
<protein>
    <recommendedName>
        <fullName evidence="2">histidine kinase</fullName>
        <ecNumber evidence="2">2.7.13.3</ecNumber>
    </recommendedName>
</protein>
<comment type="catalytic activity">
    <reaction evidence="1">
        <text>ATP + protein L-histidine = ADP + protein N-phospho-L-histidine.</text>
        <dbReference type="EC" id="2.7.13.3"/>
    </reaction>
</comment>
<dbReference type="InterPro" id="IPR001789">
    <property type="entry name" value="Sig_transdc_resp-reg_receiver"/>
</dbReference>
<dbReference type="Pfam" id="PF02518">
    <property type="entry name" value="HATPase_c"/>
    <property type="match status" value="1"/>
</dbReference>
<evidence type="ECO:0000259" key="8">
    <source>
        <dbReference type="PROSITE" id="PS50110"/>
    </source>
</evidence>
<evidence type="ECO:0000313" key="9">
    <source>
        <dbReference type="EMBL" id="CAB3961372.1"/>
    </source>
</evidence>
<dbReference type="Gene3D" id="3.40.50.2300">
    <property type="match status" value="1"/>
</dbReference>
<dbReference type="InterPro" id="IPR003661">
    <property type="entry name" value="HisK_dim/P_dom"/>
</dbReference>
<dbReference type="SUPFAM" id="SSF52172">
    <property type="entry name" value="CheY-like"/>
    <property type="match status" value="1"/>
</dbReference>
<evidence type="ECO:0000256" key="3">
    <source>
        <dbReference type="ARBA" id="ARBA00022553"/>
    </source>
</evidence>
<accession>A0A6J5IU88</accession>
<keyword evidence="3 6" id="KW-0597">Phosphoprotein</keyword>
<dbReference type="AlphaFoldDB" id="A0A6J5IU88"/>
<dbReference type="SMART" id="SM00448">
    <property type="entry name" value="REC"/>
    <property type="match status" value="1"/>
</dbReference>
<dbReference type="SUPFAM" id="SSF47384">
    <property type="entry name" value="Homodimeric domain of signal transducing histidine kinase"/>
    <property type="match status" value="1"/>
</dbReference>
<feature type="domain" description="Histidine kinase" evidence="7">
    <location>
        <begin position="44"/>
        <end position="265"/>
    </location>
</feature>
<evidence type="ECO:0000256" key="6">
    <source>
        <dbReference type="PROSITE-ProRule" id="PRU00169"/>
    </source>
</evidence>
<dbReference type="PROSITE" id="PS50110">
    <property type="entry name" value="RESPONSE_REGULATORY"/>
    <property type="match status" value="1"/>
</dbReference>
<name>A0A6J5IU88_9BURK</name>
<dbReference type="CDD" id="cd00082">
    <property type="entry name" value="HisKA"/>
    <property type="match status" value="1"/>
</dbReference>
<dbReference type="SMART" id="SM00388">
    <property type="entry name" value="HisKA"/>
    <property type="match status" value="1"/>
</dbReference>
<evidence type="ECO:0000256" key="1">
    <source>
        <dbReference type="ARBA" id="ARBA00000085"/>
    </source>
</evidence>
<dbReference type="PROSITE" id="PS50109">
    <property type="entry name" value="HIS_KIN"/>
    <property type="match status" value="1"/>
</dbReference>
<evidence type="ECO:0000256" key="4">
    <source>
        <dbReference type="ARBA" id="ARBA00022679"/>
    </source>
</evidence>
<dbReference type="InterPro" id="IPR011006">
    <property type="entry name" value="CheY-like_superfamily"/>
</dbReference>
<feature type="domain" description="Response regulatory" evidence="8">
    <location>
        <begin position="308"/>
        <end position="427"/>
    </location>
</feature>
<evidence type="ECO:0000259" key="7">
    <source>
        <dbReference type="PROSITE" id="PS50109"/>
    </source>
</evidence>
<dbReference type="InterPro" id="IPR036097">
    <property type="entry name" value="HisK_dim/P_sf"/>
</dbReference>
<dbReference type="SMART" id="SM00387">
    <property type="entry name" value="HATPase_c"/>
    <property type="match status" value="1"/>
</dbReference>
<dbReference type="InterPro" id="IPR005467">
    <property type="entry name" value="His_kinase_dom"/>
</dbReference>
<dbReference type="Gene3D" id="3.30.565.10">
    <property type="entry name" value="Histidine kinase-like ATPase, C-terminal domain"/>
    <property type="match status" value="1"/>
</dbReference>
<dbReference type="SUPFAM" id="SSF47226">
    <property type="entry name" value="Histidine-containing phosphotransfer domain, HPT domain"/>
    <property type="match status" value="1"/>
</dbReference>